<dbReference type="Gene3D" id="3.40.50.1000">
    <property type="entry name" value="HAD superfamily/HAD-like"/>
    <property type="match status" value="1"/>
</dbReference>
<evidence type="ECO:0000313" key="5">
    <source>
        <dbReference type="EMBL" id="RIX31197.1"/>
    </source>
</evidence>
<dbReference type="AlphaFoldDB" id="A0A3A1U6W3"/>
<keyword evidence="2" id="KW-0444">Lipid biosynthesis</keyword>
<evidence type="ECO:0000313" key="6">
    <source>
        <dbReference type="Proteomes" id="UP000265742"/>
    </source>
</evidence>
<dbReference type="GO" id="GO:0080019">
    <property type="term" value="F:alcohol-forming very long-chain fatty acyl-CoA reductase activity"/>
    <property type="evidence" value="ECO:0007669"/>
    <property type="project" value="InterPro"/>
</dbReference>
<sequence length="763" mass="82829">MTAPAGADSGAPSIAPVERLSGHVLLTGGTGFVGQAVLERLLVSHPDTRVSLLVRGKTGQSADDRVRKLLSKPVFKAWREAVGRDEAARIFAERVTAVEGSLDAVPPLPGDLTHVLHSASTVSFDPPIDEAFATNTGGARNLYTAIRESGADPHVVHVSTCYVGGLRKGVLPEARLDHDADWRVEADAAAAARQRVELRSREPGVLRGLMLRARAEHGKEGPRAVAIAAEAARVDWVKRRLVTAGRARAQSLGWTDVYTLTKALAERAAEELWGAEHRLSIVRPSVIESALEHPFPGWIDGFKVADPLIIAFGRGQLEDFPGVPDSVLDIIPVDFVVNAILAAAATPPPVAEPRYLHVASGASNPLPFHGMYRNVHEYFTANPIPDTPGAERVPTWQFPGDRRVERAIRRAEVLVGAANSTLDRLPSTPRLREWQRTMGRRERDVHSLRQLSDLYRAYVGTELIFDDANARALGARIPADRPDEGFDVTRIDWRDYLQRVHVPAITQLMRVFSRGRGGDRSSGPAAPKPLPQRTDVLAVFDLEGTVVDSNIVQQLLWVRRSQGGEAAAAAEAGSIITRLPAYLAAERRDRGEFLRTFLRRYAGMPAERLESAVRGGYTDLLLAHTSAAALQRVREHRAAGHRTVLVTGSIGVLAEPLAALFDEVVAGTMHEDDGVLTGYLGAPPLVDEARGAWLAQYAARGGFDLGASYAYGDSVADLPWLSLVGEATAVNPDARLARAALKRRWPILDWRRGGVSRADLIAR</sequence>
<dbReference type="SUPFAM" id="SSF51735">
    <property type="entry name" value="NAD(P)-binding Rossmann-fold domains"/>
    <property type="match status" value="1"/>
</dbReference>
<dbReference type="Gene3D" id="1.20.1440.100">
    <property type="entry name" value="SG protein - dephosphorylation function"/>
    <property type="match status" value="1"/>
</dbReference>
<evidence type="ECO:0000259" key="4">
    <source>
        <dbReference type="Pfam" id="PF07993"/>
    </source>
</evidence>
<reference evidence="6" key="1">
    <citation type="submission" date="2018-09" db="EMBL/GenBank/DDBJ databases">
        <authorList>
            <person name="Kim I."/>
        </authorList>
    </citation>
    <scope>NUCLEOTIDE SEQUENCE [LARGE SCALE GENOMIC DNA]</scope>
    <source>
        <strain evidence="6">DD4a</strain>
    </source>
</reference>
<dbReference type="Pfam" id="PF07993">
    <property type="entry name" value="NAD_binding_4"/>
    <property type="match status" value="1"/>
</dbReference>
<dbReference type="GO" id="GO:0035336">
    <property type="term" value="P:long-chain fatty-acyl-CoA metabolic process"/>
    <property type="evidence" value="ECO:0007669"/>
    <property type="project" value="TreeGrafter"/>
</dbReference>
<evidence type="ECO:0000256" key="2">
    <source>
        <dbReference type="ARBA" id="ARBA00022516"/>
    </source>
</evidence>
<dbReference type="Gene3D" id="3.40.50.720">
    <property type="entry name" value="NAD(P)-binding Rossmann-like Domain"/>
    <property type="match status" value="1"/>
</dbReference>
<dbReference type="CDD" id="cd09071">
    <property type="entry name" value="FAR_C"/>
    <property type="match status" value="1"/>
</dbReference>
<feature type="domain" description="Thioester reductase (TE)" evidence="4">
    <location>
        <begin position="26"/>
        <end position="340"/>
    </location>
</feature>
<proteinExistence type="inferred from homology"/>
<dbReference type="InterPro" id="IPR023214">
    <property type="entry name" value="HAD_sf"/>
</dbReference>
<dbReference type="InterPro" id="IPR026055">
    <property type="entry name" value="FAR"/>
</dbReference>
<evidence type="ECO:0000256" key="1">
    <source>
        <dbReference type="ARBA" id="ARBA00005928"/>
    </source>
</evidence>
<dbReference type="Proteomes" id="UP000265742">
    <property type="component" value="Unassembled WGS sequence"/>
</dbReference>
<organism evidence="5 6">
    <name type="scientific">Amnibacterium setariae</name>
    <dbReference type="NCBI Taxonomy" id="2306585"/>
    <lineage>
        <taxon>Bacteria</taxon>
        <taxon>Bacillati</taxon>
        <taxon>Actinomycetota</taxon>
        <taxon>Actinomycetes</taxon>
        <taxon>Micrococcales</taxon>
        <taxon>Microbacteriaceae</taxon>
        <taxon>Amnibacterium</taxon>
    </lineage>
</organism>
<dbReference type="SUPFAM" id="SSF56784">
    <property type="entry name" value="HAD-like"/>
    <property type="match status" value="1"/>
</dbReference>
<keyword evidence="6" id="KW-1185">Reference proteome</keyword>
<protein>
    <submittedName>
        <fullName evidence="5">NAD-dependent epimerase/dehydratase family protein</fullName>
    </submittedName>
</protein>
<dbReference type="InterPro" id="IPR036291">
    <property type="entry name" value="NAD(P)-bd_dom_sf"/>
</dbReference>
<comment type="caution">
    <text evidence="5">The sequence shown here is derived from an EMBL/GenBank/DDBJ whole genome shotgun (WGS) entry which is preliminary data.</text>
</comment>
<dbReference type="EMBL" id="QXTG01000001">
    <property type="protein sequence ID" value="RIX31197.1"/>
    <property type="molecule type" value="Genomic_DNA"/>
</dbReference>
<comment type="similarity">
    <text evidence="1">Belongs to the fatty acyl-CoA reductase family.</text>
</comment>
<dbReference type="InterPro" id="IPR013120">
    <property type="entry name" value="FAR_NAD-bd"/>
</dbReference>
<evidence type="ECO:0000256" key="3">
    <source>
        <dbReference type="ARBA" id="ARBA00023098"/>
    </source>
</evidence>
<dbReference type="InterPro" id="IPR033640">
    <property type="entry name" value="FAR_C"/>
</dbReference>
<dbReference type="GO" id="GO:0010345">
    <property type="term" value="P:suberin biosynthetic process"/>
    <property type="evidence" value="ECO:0007669"/>
    <property type="project" value="TreeGrafter"/>
</dbReference>
<keyword evidence="3" id="KW-0443">Lipid metabolism</keyword>
<dbReference type="PANTHER" id="PTHR11011">
    <property type="entry name" value="MALE STERILITY PROTEIN 2-RELATED"/>
    <property type="match status" value="1"/>
</dbReference>
<dbReference type="NCBIfam" id="TIGR01488">
    <property type="entry name" value="HAD-SF-IB"/>
    <property type="match status" value="1"/>
</dbReference>
<dbReference type="PANTHER" id="PTHR11011:SF45">
    <property type="entry name" value="FATTY ACYL-COA REDUCTASE CG8306-RELATED"/>
    <property type="match status" value="1"/>
</dbReference>
<gene>
    <name evidence="5" type="ORF">D1781_07515</name>
</gene>
<name>A0A3A1U6W3_9MICO</name>
<dbReference type="InterPro" id="IPR036412">
    <property type="entry name" value="HAD-like_sf"/>
</dbReference>
<accession>A0A3A1U6W3</accession>
<dbReference type="Pfam" id="PF12710">
    <property type="entry name" value="HAD"/>
    <property type="match status" value="1"/>
</dbReference>
<dbReference type="OrthoDB" id="25607at2"/>